<dbReference type="Pfam" id="PF06089">
    <property type="entry name" value="Asparaginase_II"/>
    <property type="match status" value="1"/>
</dbReference>
<name>A0A101MBD8_PENFR</name>
<dbReference type="InterPro" id="IPR010349">
    <property type="entry name" value="Asparaginase_II"/>
</dbReference>
<dbReference type="AlphaFoldDB" id="A0A101MBD8"/>
<keyword evidence="2" id="KW-1185">Reference proteome</keyword>
<sequence>MSIEEDDDCVVSYRGEVVESRHKVHVAVVDTTEKLLFHVGDPSRITLARSAAKPAQALAILETGAFEKFNLEDADLALMCASHSSEERHITRARNLLAKVQVGEGDLRCGGHPALSASVNDNWIRRGYTPTAVCNNCSGKHVGMLAATKTLGADIATYHEPTHLLQLRVKAVFEKLCALDAGDVKWSTDGCNLPAPAIPLFCLGRVYVKLASSADQVGMNTSAPARARDLSRIFHAMTQYPELVGGDGRFCTVLMHAFRGGLVRKLGADGCYGIGVRASEQTSQLGAIGGLGISLKIEDGNIGILYSAIMEVLEQLRIRPQELSSELADFHGPSVANTAGIVTGRVISAFKLRAAS</sequence>
<dbReference type="PANTHER" id="PTHR42110:SF1">
    <property type="entry name" value="L-ASPARAGINASE, PUTATIVE (AFU_ORTHOLOGUE AFUA_3G11890)-RELATED"/>
    <property type="match status" value="1"/>
</dbReference>
<evidence type="ECO:0008006" key="3">
    <source>
        <dbReference type="Google" id="ProtNLM"/>
    </source>
</evidence>
<accession>A0A101MBD8</accession>
<dbReference type="PANTHER" id="PTHR42110">
    <property type="entry name" value="L-ASPARAGINASE, PUTATIVE (AFU_ORTHOLOGUE AFUA_3G11890)-RELATED"/>
    <property type="match status" value="1"/>
</dbReference>
<protein>
    <recommendedName>
        <fullName evidence="3">L-asparaginase II</fullName>
    </recommendedName>
</protein>
<proteinExistence type="predicted"/>
<reference evidence="1 2" key="1">
    <citation type="submission" date="2015-10" db="EMBL/GenBank/DDBJ databases">
        <title>Genome sequencing of Penicillium freii.</title>
        <authorList>
            <person name="Nguyen H.D."/>
            <person name="Visagie C.M."/>
            <person name="Seifert K.A."/>
        </authorList>
    </citation>
    <scope>NUCLEOTIDE SEQUENCE [LARGE SCALE GENOMIC DNA]</scope>
    <source>
        <strain evidence="1 2">DAOM 242723</strain>
    </source>
</reference>
<dbReference type="Proteomes" id="UP000055045">
    <property type="component" value="Unassembled WGS sequence"/>
</dbReference>
<organism evidence="1 2">
    <name type="scientific">Penicillium freii</name>
    <dbReference type="NCBI Taxonomy" id="48697"/>
    <lineage>
        <taxon>Eukaryota</taxon>
        <taxon>Fungi</taxon>
        <taxon>Dikarya</taxon>
        <taxon>Ascomycota</taxon>
        <taxon>Pezizomycotina</taxon>
        <taxon>Eurotiomycetes</taxon>
        <taxon>Eurotiomycetidae</taxon>
        <taxon>Eurotiales</taxon>
        <taxon>Aspergillaceae</taxon>
        <taxon>Penicillium</taxon>
    </lineage>
</organism>
<dbReference type="EMBL" id="LLXE01000370">
    <property type="protein sequence ID" value="KUM57388.1"/>
    <property type="molecule type" value="Genomic_DNA"/>
</dbReference>
<comment type="caution">
    <text evidence="1">The sequence shown here is derived from an EMBL/GenBank/DDBJ whole genome shotgun (WGS) entry which is preliminary data.</text>
</comment>
<evidence type="ECO:0000313" key="1">
    <source>
        <dbReference type="EMBL" id="KUM57388.1"/>
    </source>
</evidence>
<gene>
    <name evidence="1" type="ORF">ACN42_g9795</name>
</gene>
<evidence type="ECO:0000313" key="2">
    <source>
        <dbReference type="Proteomes" id="UP000055045"/>
    </source>
</evidence>